<accession>A0AB38GEA0</accession>
<gene>
    <name evidence="1" type="ORF">MMC68T_00594</name>
</gene>
<name>A0AB38GEA0_MYCMC</name>
<dbReference type="RefSeq" id="WP_020862868.1">
    <property type="nucleotide sequence ID" value="NZ_CP012387.1"/>
</dbReference>
<protein>
    <submittedName>
        <fullName evidence="1">Uncharacterized protein</fullName>
    </submittedName>
</protein>
<evidence type="ECO:0000313" key="1">
    <source>
        <dbReference type="EMBL" id="SRX71873.1"/>
    </source>
</evidence>
<organism evidence="1 2">
    <name type="scientific">Mycoplasma mycoides subsp. capri</name>
    <dbReference type="NCBI Taxonomy" id="40477"/>
    <lineage>
        <taxon>Bacteria</taxon>
        <taxon>Bacillati</taxon>
        <taxon>Mycoplasmatota</taxon>
        <taxon>Mollicutes</taxon>
        <taxon>Mycoplasmataceae</taxon>
        <taxon>Mycoplasma</taxon>
    </lineage>
</organism>
<sequence length="92" mass="10829">MLLDWSVDQNTQKIDVSKYKDEFVNNNVIDNSLIDDYFDNYSDLNPTPSIQPNPTPITNYQDKPNKIKKKKLNQLIMSLKFLQIQKLINQKL</sequence>
<dbReference type="Proteomes" id="UP000290347">
    <property type="component" value="Chromosome"/>
</dbReference>
<dbReference type="EMBL" id="LS483515">
    <property type="protein sequence ID" value="SRX71873.1"/>
    <property type="molecule type" value="Genomic_DNA"/>
</dbReference>
<reference evidence="1 2" key="1">
    <citation type="submission" date="2018-05" db="EMBL/GenBank/DDBJ databases">
        <authorList>
            <person name="Falquet L."/>
            <person name="Falquet L."/>
        </authorList>
    </citation>
    <scope>NUCLEOTIDE SEQUENCE [LARGE SCALE GENOMIC DNA]</scope>
    <source>
        <strain evidence="1 2">GM12</strain>
    </source>
</reference>
<evidence type="ECO:0000313" key="2">
    <source>
        <dbReference type="Proteomes" id="UP000290347"/>
    </source>
</evidence>
<proteinExistence type="predicted"/>
<dbReference type="AlphaFoldDB" id="A0AB38GEA0"/>